<keyword evidence="4" id="KW-1185">Reference proteome</keyword>
<evidence type="ECO:0000313" key="4">
    <source>
        <dbReference type="Proteomes" id="UP000612893"/>
    </source>
</evidence>
<evidence type="ECO:0000313" key="3">
    <source>
        <dbReference type="EMBL" id="MBJ7599000.1"/>
    </source>
</evidence>
<evidence type="ECO:0008006" key="5">
    <source>
        <dbReference type="Google" id="ProtNLM"/>
    </source>
</evidence>
<evidence type="ECO:0000256" key="2">
    <source>
        <dbReference type="SAM" id="Phobius"/>
    </source>
</evidence>
<dbReference type="RefSeq" id="WP_338202309.1">
    <property type="nucleotide sequence ID" value="NZ_JAEKNR010000136.1"/>
</dbReference>
<feature type="transmembrane region" description="Helical" evidence="2">
    <location>
        <begin position="46"/>
        <end position="70"/>
    </location>
</feature>
<name>A0A934N3C9_9BACT</name>
<keyword evidence="2" id="KW-0472">Membrane</keyword>
<accession>A0A934N3C9</accession>
<dbReference type="AlphaFoldDB" id="A0A934N3C9"/>
<protein>
    <recommendedName>
        <fullName evidence="5">Alkaline shock response membrane anchor protein AmaP</fullName>
    </recommendedName>
</protein>
<dbReference type="Proteomes" id="UP000612893">
    <property type="component" value="Unassembled WGS sequence"/>
</dbReference>
<proteinExistence type="predicted"/>
<dbReference type="EMBL" id="JAEKNR010000136">
    <property type="protein sequence ID" value="MBJ7599000.1"/>
    <property type="molecule type" value="Genomic_DNA"/>
</dbReference>
<organism evidence="3 4">
    <name type="scientific">Candidatus Nephthysia bennettiae</name>
    <dbReference type="NCBI Taxonomy" id="3127016"/>
    <lineage>
        <taxon>Bacteria</taxon>
        <taxon>Bacillati</taxon>
        <taxon>Candidatus Dormiibacterota</taxon>
        <taxon>Candidatus Dormibacteria</taxon>
        <taxon>Candidatus Dormibacterales</taxon>
        <taxon>Candidatus Dormibacteraceae</taxon>
        <taxon>Candidatus Nephthysia</taxon>
    </lineage>
</organism>
<feature type="region of interest" description="Disordered" evidence="1">
    <location>
        <begin position="165"/>
        <end position="191"/>
    </location>
</feature>
<sequence length="191" mass="21215">MRNVGIGTWLLLALAILALLWLTVPTGILQMPAQTVSVDVLWPFHYQPWLILLAALEGLALWGAFALYVVRQTTATLRSRRSRKANVVWDSCDECDPSEEKVDRFGRQLAGIPQPVTHWADWRATAVRIQLLSAGQGKVEYRLQVAERMTAGLTAAMDQIGCEGERGPIHVDPPDWPRHGTPVGGQEQVDE</sequence>
<gene>
    <name evidence="3" type="ORF">JF922_13070</name>
</gene>
<keyword evidence="2" id="KW-1133">Transmembrane helix</keyword>
<feature type="compositionally biased region" description="Basic and acidic residues" evidence="1">
    <location>
        <begin position="165"/>
        <end position="178"/>
    </location>
</feature>
<evidence type="ECO:0000256" key="1">
    <source>
        <dbReference type="SAM" id="MobiDB-lite"/>
    </source>
</evidence>
<keyword evidence="2" id="KW-0812">Transmembrane</keyword>
<reference evidence="3" key="1">
    <citation type="submission" date="2020-10" db="EMBL/GenBank/DDBJ databases">
        <title>Ca. Dormibacterota MAGs.</title>
        <authorList>
            <person name="Montgomery K."/>
        </authorList>
    </citation>
    <scope>NUCLEOTIDE SEQUENCE [LARGE SCALE GENOMIC DNA]</scope>
    <source>
        <strain evidence="3">SC8812_S17_10</strain>
    </source>
</reference>
<comment type="caution">
    <text evidence="3">The sequence shown here is derived from an EMBL/GenBank/DDBJ whole genome shotgun (WGS) entry which is preliminary data.</text>
</comment>